<evidence type="ECO:0000313" key="11">
    <source>
        <dbReference type="Proteomes" id="UP000189761"/>
    </source>
</evidence>
<dbReference type="InterPro" id="IPR008844">
    <property type="entry name" value="Spore_GerAC-like"/>
</dbReference>
<evidence type="ECO:0000313" key="10">
    <source>
        <dbReference type="EMBL" id="OOP69759.1"/>
    </source>
</evidence>
<evidence type="ECO:0000256" key="1">
    <source>
        <dbReference type="ARBA" id="ARBA00004635"/>
    </source>
</evidence>
<name>A0A8E2LH13_9BACI</name>
<dbReference type="PROSITE" id="PS51257">
    <property type="entry name" value="PROKAR_LIPOPROTEIN"/>
    <property type="match status" value="1"/>
</dbReference>
<dbReference type="AlphaFoldDB" id="A0A8E2LH13"/>
<evidence type="ECO:0000259" key="9">
    <source>
        <dbReference type="Pfam" id="PF25198"/>
    </source>
</evidence>
<evidence type="ECO:0000256" key="3">
    <source>
        <dbReference type="ARBA" id="ARBA00022544"/>
    </source>
</evidence>
<keyword evidence="6" id="KW-0564">Palmitate</keyword>
<dbReference type="Pfam" id="PF25198">
    <property type="entry name" value="Spore_GerAC_N"/>
    <property type="match status" value="1"/>
</dbReference>
<organism evidence="10 11">
    <name type="scientific">Heyndrickxia oleronia</name>
    <dbReference type="NCBI Taxonomy" id="38875"/>
    <lineage>
        <taxon>Bacteria</taxon>
        <taxon>Bacillati</taxon>
        <taxon>Bacillota</taxon>
        <taxon>Bacilli</taxon>
        <taxon>Bacillales</taxon>
        <taxon>Bacillaceae</taxon>
        <taxon>Heyndrickxia</taxon>
    </lineage>
</organism>
<keyword evidence="7" id="KW-0449">Lipoprotein</keyword>
<protein>
    <submittedName>
        <fullName evidence="10">Uncharacterized protein</fullName>
    </submittedName>
</protein>
<dbReference type="PANTHER" id="PTHR35789:SF1">
    <property type="entry name" value="SPORE GERMINATION PROTEIN B3"/>
    <property type="match status" value="1"/>
</dbReference>
<comment type="similarity">
    <text evidence="2">Belongs to the GerABKC lipoprotein family.</text>
</comment>
<dbReference type="GO" id="GO:0009847">
    <property type="term" value="P:spore germination"/>
    <property type="evidence" value="ECO:0007669"/>
    <property type="project" value="InterPro"/>
</dbReference>
<dbReference type="EMBL" id="MTLA01000036">
    <property type="protein sequence ID" value="OOP69759.1"/>
    <property type="molecule type" value="Genomic_DNA"/>
</dbReference>
<evidence type="ECO:0000256" key="6">
    <source>
        <dbReference type="ARBA" id="ARBA00023139"/>
    </source>
</evidence>
<reference evidence="10 11" key="1">
    <citation type="submission" date="2017-01" db="EMBL/GenBank/DDBJ databases">
        <title>Draft genome sequence of Bacillus oleronius.</title>
        <authorList>
            <person name="Allam M."/>
        </authorList>
    </citation>
    <scope>NUCLEOTIDE SEQUENCE [LARGE SCALE GENOMIC DNA]</scope>
    <source>
        <strain evidence="10 11">DSM 9356</strain>
    </source>
</reference>
<keyword evidence="4" id="KW-0732">Signal</keyword>
<keyword evidence="11" id="KW-1185">Reference proteome</keyword>
<gene>
    <name evidence="10" type="ORF">BWZ43_03305</name>
</gene>
<accession>A0A8E2LH13</accession>
<dbReference type="Proteomes" id="UP000189761">
    <property type="component" value="Unassembled WGS sequence"/>
</dbReference>
<sequence length="356" mass="40492">MKKYLLILLCTTLLTGCVEKQIIDELNIETAQGYDLAENDHLKGTLLYVKYLPDKSFQNQTLTTVAETSRDVLTALERRSSDPLVTGGIQAVLFGEELAKHGFVRLIDSLLRDPNVGSRTLLAMVEKDNAQDVLEGNYGFKGNGTYIKNLLTHNMKNRDVPKLNLHLFGNYYASRGRDAFLPILKKINDNTLEIVGIGIFSINKVVYKVSEEKMFYFKLMVDKYSEGSKIVNYGKNETVIRSIHSKNKIKIIKSPGKLHANIYINVDAVVREYSGKKVSHKVINGLEQAMEKDIKKECLKMLHTFQDRGIDPVGLGEYVKSKTKHYNYDKWWDEDYKKITLNVIPKVTIMESGTVE</sequence>
<keyword evidence="3" id="KW-0309">Germination</keyword>
<evidence type="ECO:0000256" key="2">
    <source>
        <dbReference type="ARBA" id="ARBA00007886"/>
    </source>
</evidence>
<comment type="caution">
    <text evidence="10">The sequence shown here is derived from an EMBL/GenBank/DDBJ whole genome shotgun (WGS) entry which is preliminary data.</text>
</comment>
<evidence type="ECO:0000256" key="5">
    <source>
        <dbReference type="ARBA" id="ARBA00023136"/>
    </source>
</evidence>
<dbReference type="RefSeq" id="WP_078109453.1">
    <property type="nucleotide sequence ID" value="NZ_CP065424.1"/>
</dbReference>
<evidence type="ECO:0000259" key="8">
    <source>
        <dbReference type="Pfam" id="PF05504"/>
    </source>
</evidence>
<dbReference type="Pfam" id="PF05504">
    <property type="entry name" value="Spore_GerAC"/>
    <property type="match status" value="1"/>
</dbReference>
<comment type="subcellular location">
    <subcellularLocation>
        <location evidence="1">Membrane</location>
        <topology evidence="1">Lipid-anchor</topology>
    </subcellularLocation>
</comment>
<dbReference type="PANTHER" id="PTHR35789">
    <property type="entry name" value="SPORE GERMINATION PROTEIN B3"/>
    <property type="match status" value="1"/>
</dbReference>
<evidence type="ECO:0000256" key="7">
    <source>
        <dbReference type="ARBA" id="ARBA00023288"/>
    </source>
</evidence>
<dbReference type="GO" id="GO:0016020">
    <property type="term" value="C:membrane"/>
    <property type="evidence" value="ECO:0007669"/>
    <property type="project" value="UniProtKB-SubCell"/>
</dbReference>
<feature type="domain" description="Spore germination GerAC-like C-terminal" evidence="8">
    <location>
        <begin position="196"/>
        <end position="353"/>
    </location>
</feature>
<proteinExistence type="inferred from homology"/>
<dbReference type="InterPro" id="IPR038501">
    <property type="entry name" value="Spore_GerAC_C_sf"/>
</dbReference>
<dbReference type="NCBIfam" id="TIGR02887">
    <property type="entry name" value="spore_ger_x_C"/>
    <property type="match status" value="1"/>
</dbReference>
<evidence type="ECO:0000256" key="4">
    <source>
        <dbReference type="ARBA" id="ARBA00022729"/>
    </source>
</evidence>
<dbReference type="Gene3D" id="3.30.300.210">
    <property type="entry name" value="Nutrient germinant receptor protein C, domain 3"/>
    <property type="match status" value="1"/>
</dbReference>
<dbReference type="InterPro" id="IPR057336">
    <property type="entry name" value="GerAC_N"/>
</dbReference>
<dbReference type="InterPro" id="IPR046953">
    <property type="entry name" value="Spore_GerAC-like_C"/>
</dbReference>
<feature type="domain" description="Spore germination protein N-terminal" evidence="9">
    <location>
        <begin position="20"/>
        <end position="185"/>
    </location>
</feature>
<keyword evidence="5" id="KW-0472">Membrane</keyword>